<evidence type="ECO:0000313" key="3">
    <source>
        <dbReference type="Proteomes" id="UP000008888"/>
    </source>
</evidence>
<dbReference type="KEGG" id="mmt:Metme_4030"/>
<dbReference type="Gene3D" id="3.40.470.10">
    <property type="entry name" value="Uracil-DNA glycosylase-like domain"/>
    <property type="match status" value="1"/>
</dbReference>
<accession>F9ZZJ0</accession>
<dbReference type="InterPro" id="IPR026353">
    <property type="entry name" value="Hypoxan-DNA_Glyclase"/>
</dbReference>
<dbReference type="eggNOG" id="COG3663">
    <property type="taxonomic scope" value="Bacteria"/>
</dbReference>
<dbReference type="HOGENOM" id="CLU_094865_0_0_6"/>
<dbReference type="SMART" id="SM00987">
    <property type="entry name" value="UreE_C"/>
    <property type="match status" value="1"/>
</dbReference>
<evidence type="ECO:0000259" key="1">
    <source>
        <dbReference type="SMART" id="SM00986"/>
    </source>
</evidence>
<dbReference type="InterPro" id="IPR005122">
    <property type="entry name" value="Uracil-DNA_glycosylase-like"/>
</dbReference>
<name>F9ZZJ0_METMM</name>
<reference key="2">
    <citation type="submission" date="2011-05" db="EMBL/GenBank/DDBJ databases">
        <title>Complete genome sequence of the aerobic marine methanotroph Methylomonas methanica MC09.</title>
        <authorList>
            <person name="Boden R."/>
            <person name="Cunliffe M."/>
            <person name="Scanlan J."/>
            <person name="Moussard H."/>
            <person name="Kits K.D."/>
            <person name="Klotz M."/>
            <person name="Jetten M."/>
            <person name="Vuilleumier S."/>
            <person name="Han J."/>
            <person name="Peters L."/>
            <person name="Mikhailova N."/>
            <person name="Teshima H."/>
            <person name="Tapia R."/>
            <person name="Kyrpides N."/>
            <person name="Ivanova N."/>
            <person name="Pagani I."/>
            <person name="Cheng J.-F."/>
            <person name="Goodwin L."/>
            <person name="Han C."/>
            <person name="Hauser L."/>
            <person name="Land M."/>
            <person name="Lapidus A."/>
            <person name="Lucas S."/>
            <person name="Pitluck S."/>
            <person name="Woyke T."/>
            <person name="Stein L.Y."/>
            <person name="Murrell C."/>
        </authorList>
    </citation>
    <scope>NUCLEOTIDE SEQUENCE</scope>
    <source>
        <strain>MC09</strain>
    </source>
</reference>
<dbReference type="CDD" id="cd10032">
    <property type="entry name" value="UDG-F6_HDG"/>
    <property type="match status" value="1"/>
</dbReference>
<protein>
    <recommendedName>
        <fullName evidence="1">Uracil-DNA glycosylase-like domain-containing protein</fullName>
    </recommendedName>
</protein>
<gene>
    <name evidence="2" type="ordered locus">Metme_4030</name>
</gene>
<dbReference type="EMBL" id="CP002738">
    <property type="protein sequence ID" value="AEG02383.1"/>
    <property type="molecule type" value="Genomic_DNA"/>
</dbReference>
<dbReference type="AlphaFoldDB" id="F9ZZJ0"/>
<dbReference type="NCBIfam" id="TIGR04274">
    <property type="entry name" value="hypoxanDNAglyco"/>
    <property type="match status" value="1"/>
</dbReference>
<proteinExistence type="predicted"/>
<organism evidence="2 3">
    <name type="scientific">Methylomonas methanica (strain DSM 25384 / MC09)</name>
    <dbReference type="NCBI Taxonomy" id="857087"/>
    <lineage>
        <taxon>Bacteria</taxon>
        <taxon>Pseudomonadati</taxon>
        <taxon>Pseudomonadota</taxon>
        <taxon>Gammaproteobacteria</taxon>
        <taxon>Methylococcales</taxon>
        <taxon>Methylococcaceae</taxon>
        <taxon>Methylomonas</taxon>
    </lineage>
</organism>
<feature type="domain" description="Uracil-DNA glycosylase-like" evidence="1">
    <location>
        <begin position="8"/>
        <end position="164"/>
    </location>
</feature>
<dbReference type="RefSeq" id="WP_013820599.1">
    <property type="nucleotide sequence ID" value="NC_015572.1"/>
</dbReference>
<dbReference type="Proteomes" id="UP000008888">
    <property type="component" value="Chromosome"/>
</dbReference>
<dbReference type="SMART" id="SM00986">
    <property type="entry name" value="UDG"/>
    <property type="match status" value="1"/>
</dbReference>
<reference evidence="3" key="3">
    <citation type="submission" date="2011-05" db="EMBL/GenBank/DDBJ databases">
        <title>Complete sequence of Methylomonas methanica MC09.</title>
        <authorList>
            <consortium name="US DOE Joint Genome Institute"/>
            <person name="Lucas S."/>
            <person name="Han J."/>
            <person name="Lapidus A."/>
            <person name="Cheng J.-F."/>
            <person name="Goodwin L."/>
            <person name="Pitluck S."/>
            <person name="Peters L."/>
            <person name="Mikhailova N."/>
            <person name="Teshima H."/>
            <person name="Han C."/>
            <person name="Tapia R."/>
            <person name="Land M."/>
            <person name="Hauser L."/>
            <person name="Kyrpides N."/>
            <person name="Ivanova N."/>
            <person name="Pagani I."/>
            <person name="Stein L."/>
            <person name="Woyke T."/>
        </authorList>
    </citation>
    <scope>NUCLEOTIDE SEQUENCE [LARGE SCALE GENOMIC DNA]</scope>
    <source>
        <strain evidence="3">MC09</strain>
    </source>
</reference>
<sequence>MSDIHSFPPIAGPNARILILGSIPGKASLEAGEYYAHPRNQFWPIIAELLQCGPLVDYPRKIQALLDANIAVWDVMQSCYRPGSLDSAIDKNTVVANDFPGFLAVHPLIHYIFFNGATAEQAFRRLVLPDLARPDIHLQSLPSTSPAHAALSFQQKLDRWGVIASGLKSTEI</sequence>
<dbReference type="STRING" id="857087.Metme_4030"/>
<evidence type="ECO:0000313" key="2">
    <source>
        <dbReference type="EMBL" id="AEG02383.1"/>
    </source>
</evidence>
<keyword evidence="3" id="KW-1185">Reference proteome</keyword>
<dbReference type="OrthoDB" id="9799921at2"/>
<dbReference type="Pfam" id="PF03167">
    <property type="entry name" value="UDG"/>
    <property type="match status" value="1"/>
</dbReference>
<reference evidence="2 3" key="1">
    <citation type="journal article" date="2011" name="J. Bacteriol.">
        <title>Complete Genome Sequence of the Aerobic Marine Methanotroph Methylomonas methanica MC09.</title>
        <authorList>
            <person name="Boden R."/>
            <person name="Cunliffe M."/>
            <person name="Scanlan J."/>
            <person name="Moussard H."/>
            <person name="Kits K.D."/>
            <person name="Klotz M.G."/>
            <person name="Jetten M.S."/>
            <person name="Vuilleumier S."/>
            <person name="Han J."/>
            <person name="Peters L."/>
            <person name="Mikhailova N."/>
            <person name="Teshima H."/>
            <person name="Tapia R."/>
            <person name="Kyrpides N."/>
            <person name="Ivanova N."/>
            <person name="Pagani I."/>
            <person name="Cheng J.F."/>
            <person name="Goodwin L."/>
            <person name="Han C."/>
            <person name="Hauser L."/>
            <person name="Land M.L."/>
            <person name="Lapidus A."/>
            <person name="Lucas S."/>
            <person name="Pitluck S."/>
            <person name="Woyke T."/>
            <person name="Stein L."/>
            <person name="Murrell J.C."/>
        </authorList>
    </citation>
    <scope>NUCLEOTIDE SEQUENCE [LARGE SCALE GENOMIC DNA]</scope>
    <source>
        <strain evidence="2 3">MC09</strain>
    </source>
</reference>
<dbReference type="InterPro" id="IPR036895">
    <property type="entry name" value="Uracil-DNA_glycosylase-like_sf"/>
</dbReference>
<dbReference type="SUPFAM" id="SSF52141">
    <property type="entry name" value="Uracil-DNA glycosylase-like"/>
    <property type="match status" value="1"/>
</dbReference>